<dbReference type="CDD" id="cd04301">
    <property type="entry name" value="NAT_SF"/>
    <property type="match status" value="1"/>
</dbReference>
<gene>
    <name evidence="3" type="ORF">JGS22_013960</name>
</gene>
<dbReference type="InterPro" id="IPR045057">
    <property type="entry name" value="Gcn5-rel_NAT"/>
</dbReference>
<evidence type="ECO:0000259" key="1">
    <source>
        <dbReference type="PROSITE" id="PS51186"/>
    </source>
</evidence>
<dbReference type="PROSITE" id="PS51729">
    <property type="entry name" value="GNAT_YJDJ"/>
    <property type="match status" value="1"/>
</dbReference>
<dbReference type="GO" id="GO:0016747">
    <property type="term" value="F:acyltransferase activity, transferring groups other than amino-acyl groups"/>
    <property type="evidence" value="ECO:0007669"/>
    <property type="project" value="InterPro"/>
</dbReference>
<feature type="domain" description="N-acetyltransferase" evidence="2">
    <location>
        <begin position="8"/>
        <end position="94"/>
    </location>
</feature>
<sequence>MSTDVTVRDNPELSRYEVYSGEELAGFAQYTVEGNRVSLTHTETDPEFAGRGLAGRLVGEALEDLRGKEREVLPYCPYVRKFLAKHPEYVDLVPQEERAGFGL</sequence>
<proteinExistence type="predicted"/>
<evidence type="ECO:0000259" key="2">
    <source>
        <dbReference type="PROSITE" id="PS51729"/>
    </source>
</evidence>
<evidence type="ECO:0000313" key="4">
    <source>
        <dbReference type="Proteomes" id="UP000694501"/>
    </source>
</evidence>
<keyword evidence="4" id="KW-1185">Reference proteome</keyword>
<reference evidence="3" key="1">
    <citation type="submission" date="2021-06" db="EMBL/GenBank/DDBJ databases">
        <title>Sequencing of actinobacteria type strains.</title>
        <authorList>
            <person name="Nguyen G.-S."/>
            <person name="Wentzel A."/>
        </authorList>
    </citation>
    <scope>NUCLEOTIDE SEQUENCE</scope>
    <source>
        <strain evidence="3">P38-E01</strain>
    </source>
</reference>
<dbReference type="Proteomes" id="UP000694501">
    <property type="component" value="Unassembled WGS sequence"/>
</dbReference>
<dbReference type="Pfam" id="PF14542">
    <property type="entry name" value="Acetyltransf_CG"/>
    <property type="match status" value="1"/>
</dbReference>
<accession>A0A949JM26</accession>
<dbReference type="PROSITE" id="PS51186">
    <property type="entry name" value="GNAT"/>
    <property type="match status" value="1"/>
</dbReference>
<dbReference type="PANTHER" id="PTHR31435">
    <property type="entry name" value="PROTEIN NATD1"/>
    <property type="match status" value="1"/>
</dbReference>
<dbReference type="EMBL" id="JAELVF020000001">
    <property type="protein sequence ID" value="MBU7598689.1"/>
    <property type="molecule type" value="Genomic_DNA"/>
</dbReference>
<organism evidence="3 4">
    <name type="scientific">Streptomyces tardus</name>
    <dbReference type="NCBI Taxonomy" id="2780544"/>
    <lineage>
        <taxon>Bacteria</taxon>
        <taxon>Bacillati</taxon>
        <taxon>Actinomycetota</taxon>
        <taxon>Actinomycetes</taxon>
        <taxon>Kitasatosporales</taxon>
        <taxon>Streptomycetaceae</taxon>
        <taxon>Streptomyces</taxon>
    </lineage>
</organism>
<feature type="domain" description="N-acetyltransferase" evidence="1">
    <location>
        <begin position="1"/>
        <end position="103"/>
    </location>
</feature>
<evidence type="ECO:0000313" key="3">
    <source>
        <dbReference type="EMBL" id="MBU7598689.1"/>
    </source>
</evidence>
<dbReference type="InterPro" id="IPR031165">
    <property type="entry name" value="GNAT_YJDJ"/>
</dbReference>
<dbReference type="SUPFAM" id="SSF55729">
    <property type="entry name" value="Acyl-CoA N-acyltransferases (Nat)"/>
    <property type="match status" value="1"/>
</dbReference>
<dbReference type="AlphaFoldDB" id="A0A949JM26"/>
<protein>
    <submittedName>
        <fullName evidence="3">N-acetyltransferase</fullName>
    </submittedName>
</protein>
<dbReference type="PANTHER" id="PTHR31435:SF10">
    <property type="entry name" value="BSR4717 PROTEIN"/>
    <property type="match status" value="1"/>
</dbReference>
<name>A0A949JM26_9ACTN</name>
<dbReference type="Gene3D" id="3.40.630.30">
    <property type="match status" value="1"/>
</dbReference>
<dbReference type="InterPro" id="IPR000182">
    <property type="entry name" value="GNAT_dom"/>
</dbReference>
<dbReference type="InterPro" id="IPR016181">
    <property type="entry name" value="Acyl_CoA_acyltransferase"/>
</dbReference>
<comment type="caution">
    <text evidence="3">The sequence shown here is derived from an EMBL/GenBank/DDBJ whole genome shotgun (WGS) entry which is preliminary data.</text>
</comment>